<dbReference type="KEGG" id="ladl:NCTC12735_01164"/>
<keyword evidence="9" id="KW-1003">Cell membrane</keyword>
<keyword evidence="13" id="KW-1185">Reference proteome</keyword>
<keyword evidence="9" id="KW-0997">Cell inner membrane</keyword>
<dbReference type="GO" id="GO:0015232">
    <property type="term" value="F:heme transmembrane transporter activity"/>
    <property type="evidence" value="ECO:0007669"/>
    <property type="project" value="InterPro"/>
</dbReference>
<dbReference type="InterPro" id="IPR045062">
    <property type="entry name" value="Cyt_c_biogenesis_CcsA/CcmC"/>
</dbReference>
<evidence type="ECO:0000256" key="6">
    <source>
        <dbReference type="ARBA" id="ARBA00022748"/>
    </source>
</evidence>
<dbReference type="GO" id="GO:0020037">
    <property type="term" value="F:heme binding"/>
    <property type="evidence" value="ECO:0007669"/>
    <property type="project" value="InterPro"/>
</dbReference>
<protein>
    <recommendedName>
        <fullName evidence="4 9">Heme exporter protein C</fullName>
    </recommendedName>
    <alternativeName>
        <fullName evidence="9">Cytochrome c-type biogenesis protein</fullName>
    </alternativeName>
</protein>
<dbReference type="Pfam" id="PF01578">
    <property type="entry name" value="Cytochrom_C_asm"/>
    <property type="match status" value="1"/>
</dbReference>
<dbReference type="PATRIC" id="fig|45056.6.peg.588"/>
<evidence type="ECO:0000256" key="4">
    <source>
        <dbReference type="ARBA" id="ARBA00016463"/>
    </source>
</evidence>
<evidence type="ECO:0000256" key="7">
    <source>
        <dbReference type="ARBA" id="ARBA00022989"/>
    </source>
</evidence>
<dbReference type="InterPro" id="IPR003557">
    <property type="entry name" value="Cyt_c_biogenesis_CcmC"/>
</dbReference>
<keyword evidence="7 9" id="KW-1133">Transmembrane helix</keyword>
<dbReference type="RefSeq" id="WP_058461633.1">
    <property type="nucleotide sequence ID" value="NZ_CAAAHS010000004.1"/>
</dbReference>
<accession>A0A0W0R4B2</accession>
<dbReference type="Proteomes" id="UP000054859">
    <property type="component" value="Unassembled WGS sequence"/>
</dbReference>
<evidence type="ECO:0000256" key="9">
    <source>
        <dbReference type="RuleBase" id="RU364092"/>
    </source>
</evidence>
<dbReference type="PRINTS" id="PR01386">
    <property type="entry name" value="CCMCBIOGNSIS"/>
</dbReference>
<keyword evidence="9" id="KW-0813">Transport</keyword>
<evidence type="ECO:0000256" key="2">
    <source>
        <dbReference type="ARBA" id="ARBA00004141"/>
    </source>
</evidence>
<dbReference type="GO" id="GO:0005886">
    <property type="term" value="C:plasma membrane"/>
    <property type="evidence" value="ECO:0007669"/>
    <property type="project" value="UniProtKB-SubCell"/>
</dbReference>
<dbReference type="EMBL" id="LR134427">
    <property type="protein sequence ID" value="VEH85530.1"/>
    <property type="molecule type" value="Genomic_DNA"/>
</dbReference>
<sequence length="247" mass="28127">MWKFLYRLASPKNFYQFSERWTFTVGISSLLLITIGIVWGLCFAPADYQQGDAFRIIYIHVPGAFLSMALYAGMGFLAFLLLVWQIKLAGLLISVFAQLGAAMAFIALITGSLWGKPMWGTWWIWDARLTSELILLLLYAAIIATSNAYQNKDQSDKMVAILVLVGLVDLPIIHYSVYWWNTLHQGATLTLFSKPKIHSSMLYPLLINLFGFTLYCIFAILLKARAELLSRERRQSWVKEIVEGVKQ</sequence>
<evidence type="ECO:0000313" key="11">
    <source>
        <dbReference type="EMBL" id="KTC65910.1"/>
    </source>
</evidence>
<comment type="subcellular location">
    <subcellularLocation>
        <location evidence="9">Cell inner membrane</location>
    </subcellularLocation>
    <subcellularLocation>
        <location evidence="2">Membrane</location>
        <topology evidence="2">Multi-pass membrane protein</topology>
    </subcellularLocation>
</comment>
<reference evidence="12 14" key="2">
    <citation type="submission" date="2018-12" db="EMBL/GenBank/DDBJ databases">
        <authorList>
            <consortium name="Pathogen Informatics"/>
        </authorList>
    </citation>
    <scope>NUCLEOTIDE SEQUENCE [LARGE SCALE GENOMIC DNA]</scope>
    <source>
        <strain evidence="12 14">NCTC12735</strain>
        <plasmid evidence="14">18</plasmid>
    </source>
</reference>
<dbReference type="OrthoDB" id="9778550at2"/>
<feature type="transmembrane region" description="Helical" evidence="9">
    <location>
        <begin position="201"/>
        <end position="224"/>
    </location>
</feature>
<dbReference type="EMBL" id="LNKA01000001">
    <property type="protein sequence ID" value="KTC65910.1"/>
    <property type="molecule type" value="Genomic_DNA"/>
</dbReference>
<proteinExistence type="inferred from homology"/>
<dbReference type="PANTHER" id="PTHR30071">
    <property type="entry name" value="HEME EXPORTER PROTEIN C"/>
    <property type="match status" value="1"/>
</dbReference>
<evidence type="ECO:0000256" key="5">
    <source>
        <dbReference type="ARBA" id="ARBA00022692"/>
    </source>
</evidence>
<dbReference type="GO" id="GO:0017004">
    <property type="term" value="P:cytochrome complex assembly"/>
    <property type="evidence" value="ECO:0007669"/>
    <property type="project" value="UniProtKB-KW"/>
</dbReference>
<organism evidence="11 13">
    <name type="scientific">Legionella adelaidensis</name>
    <dbReference type="NCBI Taxonomy" id="45056"/>
    <lineage>
        <taxon>Bacteria</taxon>
        <taxon>Pseudomonadati</taxon>
        <taxon>Pseudomonadota</taxon>
        <taxon>Gammaproteobacteria</taxon>
        <taxon>Legionellales</taxon>
        <taxon>Legionellaceae</taxon>
        <taxon>Legionella</taxon>
    </lineage>
</organism>
<dbReference type="NCBIfam" id="TIGR01191">
    <property type="entry name" value="ccmC"/>
    <property type="match status" value="1"/>
</dbReference>
<evidence type="ECO:0000259" key="10">
    <source>
        <dbReference type="Pfam" id="PF01578"/>
    </source>
</evidence>
<evidence type="ECO:0000313" key="12">
    <source>
        <dbReference type="EMBL" id="VEH85530.1"/>
    </source>
</evidence>
<keyword evidence="6 9" id="KW-0201">Cytochrome c-type biogenesis</keyword>
<evidence type="ECO:0000313" key="13">
    <source>
        <dbReference type="Proteomes" id="UP000054859"/>
    </source>
</evidence>
<comment type="function">
    <text evidence="1 9">Required for the export of heme to the periplasm for the biogenesis of c-type cytochromes.</text>
</comment>
<geneLocation type="plasmid" evidence="12 14">
    <name>18</name>
</geneLocation>
<feature type="transmembrane region" description="Helical" evidence="9">
    <location>
        <begin position="91"/>
        <end position="113"/>
    </location>
</feature>
<evidence type="ECO:0000256" key="3">
    <source>
        <dbReference type="ARBA" id="ARBA00005840"/>
    </source>
</evidence>
<dbReference type="InterPro" id="IPR002541">
    <property type="entry name" value="Cyt_c_assembly"/>
</dbReference>
<gene>
    <name evidence="9 11" type="primary">ccmC</name>
    <name evidence="11" type="ORF">Lade_0568</name>
    <name evidence="12" type="ORF">NCTC12735_01164</name>
</gene>
<name>A0A0W0R4B2_9GAMM</name>
<feature type="transmembrane region" description="Helical" evidence="9">
    <location>
        <begin position="133"/>
        <end position="149"/>
    </location>
</feature>
<comment type="similarity">
    <text evidence="3 9">Belongs to the CcmC/CycZ/HelC family.</text>
</comment>
<dbReference type="PANTHER" id="PTHR30071:SF1">
    <property type="entry name" value="CYTOCHROME B_B6 PROTEIN-RELATED"/>
    <property type="match status" value="1"/>
</dbReference>
<feature type="transmembrane region" description="Helical" evidence="9">
    <location>
        <begin position="58"/>
        <end position="84"/>
    </location>
</feature>
<evidence type="ECO:0000256" key="8">
    <source>
        <dbReference type="ARBA" id="ARBA00023136"/>
    </source>
</evidence>
<evidence type="ECO:0000313" key="14">
    <source>
        <dbReference type="Proteomes" id="UP000281170"/>
    </source>
</evidence>
<reference evidence="11 13" key="1">
    <citation type="submission" date="2015-11" db="EMBL/GenBank/DDBJ databases">
        <title>Identification of large and diverse effector repertoires of 38 Legionella species.</title>
        <authorList>
            <person name="Burstein D."/>
            <person name="Amaro F."/>
            <person name="Zusman T."/>
            <person name="Lifshitz Z."/>
            <person name="Cohen O."/>
            <person name="Gilbert J.A."/>
            <person name="Pupko T."/>
            <person name="Shuman H.A."/>
            <person name="Segal G."/>
        </authorList>
    </citation>
    <scope>NUCLEOTIDE SEQUENCE [LARGE SCALE GENOMIC DNA]</scope>
    <source>
        <strain evidence="11 13">1762-AUS-E</strain>
    </source>
</reference>
<keyword evidence="8 9" id="KW-0472">Membrane</keyword>
<keyword evidence="12" id="KW-0614">Plasmid</keyword>
<feature type="transmembrane region" description="Helical" evidence="9">
    <location>
        <begin position="21"/>
        <end position="46"/>
    </location>
</feature>
<dbReference type="Proteomes" id="UP000281170">
    <property type="component" value="Plasmid 18"/>
</dbReference>
<dbReference type="STRING" id="45056.Lade_0568"/>
<evidence type="ECO:0000256" key="1">
    <source>
        <dbReference type="ARBA" id="ARBA00002442"/>
    </source>
</evidence>
<keyword evidence="5 9" id="KW-0812">Transmembrane</keyword>
<feature type="domain" description="Cytochrome c assembly protein" evidence="10">
    <location>
        <begin position="26"/>
        <end position="184"/>
    </location>
</feature>
<dbReference type="AlphaFoldDB" id="A0A0W0R4B2"/>
<feature type="transmembrane region" description="Helical" evidence="9">
    <location>
        <begin position="161"/>
        <end position="181"/>
    </location>
</feature>